<name>A0ABD2PRW2_9PLAT</name>
<organism evidence="1 2">
    <name type="scientific">Cichlidogyrus casuarinus</name>
    <dbReference type="NCBI Taxonomy" id="1844966"/>
    <lineage>
        <taxon>Eukaryota</taxon>
        <taxon>Metazoa</taxon>
        <taxon>Spiralia</taxon>
        <taxon>Lophotrochozoa</taxon>
        <taxon>Platyhelminthes</taxon>
        <taxon>Monogenea</taxon>
        <taxon>Monopisthocotylea</taxon>
        <taxon>Dactylogyridea</taxon>
        <taxon>Ancyrocephalidae</taxon>
        <taxon>Cichlidogyrus</taxon>
    </lineage>
</organism>
<gene>
    <name evidence="1" type="ORF">Ciccas_012276</name>
</gene>
<proteinExistence type="predicted"/>
<reference evidence="1 2" key="1">
    <citation type="submission" date="2024-11" db="EMBL/GenBank/DDBJ databases">
        <title>Adaptive evolution of stress response genes in parasites aligns with host niche diversity.</title>
        <authorList>
            <person name="Hahn C."/>
            <person name="Resl P."/>
        </authorList>
    </citation>
    <scope>NUCLEOTIDE SEQUENCE [LARGE SCALE GENOMIC DNA]</scope>
    <source>
        <strain evidence="1">EGGRZ-B1_66</strain>
        <tissue evidence="1">Body</tissue>
    </source>
</reference>
<dbReference type="AlphaFoldDB" id="A0ABD2PRW2"/>
<evidence type="ECO:0000313" key="1">
    <source>
        <dbReference type="EMBL" id="KAL3309176.1"/>
    </source>
</evidence>
<keyword evidence="2" id="KW-1185">Reference proteome</keyword>
<dbReference type="Proteomes" id="UP001626550">
    <property type="component" value="Unassembled WGS sequence"/>
</dbReference>
<accession>A0ABD2PRW2</accession>
<dbReference type="EMBL" id="JBJKFK010004211">
    <property type="protein sequence ID" value="KAL3309176.1"/>
    <property type="molecule type" value="Genomic_DNA"/>
</dbReference>
<evidence type="ECO:0000313" key="2">
    <source>
        <dbReference type="Proteomes" id="UP001626550"/>
    </source>
</evidence>
<sequence>MGLEAINTNVTPQKRVRESEYIIIGKMLGFSRSNDKLNYFRQLFTWLQSSHRRNRSTATETPDLKWCYMALLPKGSLTSYFDKDYARLKNVLYRGSCSSKDCIFSVSLDTALFKGIQCHILCVEGPSRESIVQAFHYFPQPLVNHMILP</sequence>
<protein>
    <submittedName>
        <fullName evidence="1">Uncharacterized protein</fullName>
    </submittedName>
</protein>
<comment type="caution">
    <text evidence="1">The sequence shown here is derived from an EMBL/GenBank/DDBJ whole genome shotgun (WGS) entry which is preliminary data.</text>
</comment>